<protein>
    <submittedName>
        <fullName evidence="2">SnoaL-like domain protein</fullName>
    </submittedName>
</protein>
<dbReference type="InterPro" id="IPR032710">
    <property type="entry name" value="NTF2-like_dom_sf"/>
</dbReference>
<evidence type="ECO:0000259" key="1">
    <source>
        <dbReference type="Pfam" id="PF14534"/>
    </source>
</evidence>
<proteinExistence type="predicted"/>
<dbReference type="NCBIfam" id="TIGR02246">
    <property type="entry name" value="SgcJ/EcaC family oxidoreductase"/>
    <property type="match status" value="1"/>
</dbReference>
<gene>
    <name evidence="2" type="ORF">OJF2_26350</name>
</gene>
<dbReference type="RefSeq" id="WP_148594071.1">
    <property type="nucleotide sequence ID" value="NZ_CP042997.1"/>
</dbReference>
<name>A0A5B9W1M9_9BACT</name>
<keyword evidence="3" id="KW-1185">Reference proteome</keyword>
<dbReference type="Gene3D" id="3.10.450.50">
    <property type="match status" value="1"/>
</dbReference>
<dbReference type="SUPFAM" id="SSF54427">
    <property type="entry name" value="NTF2-like"/>
    <property type="match status" value="1"/>
</dbReference>
<evidence type="ECO:0000313" key="3">
    <source>
        <dbReference type="Proteomes" id="UP000324233"/>
    </source>
</evidence>
<dbReference type="EMBL" id="CP042997">
    <property type="protein sequence ID" value="QEH34101.1"/>
    <property type="molecule type" value="Genomic_DNA"/>
</dbReference>
<dbReference type="OrthoDB" id="9803476at2"/>
<dbReference type="InterPro" id="IPR011944">
    <property type="entry name" value="Steroid_delta5-4_isomerase"/>
</dbReference>
<dbReference type="Proteomes" id="UP000324233">
    <property type="component" value="Chromosome"/>
</dbReference>
<accession>A0A5B9W1M9</accession>
<reference evidence="2 3" key="1">
    <citation type="submission" date="2019-08" db="EMBL/GenBank/DDBJ databases">
        <title>Deep-cultivation of Planctomycetes and their phenomic and genomic characterization uncovers novel biology.</title>
        <authorList>
            <person name="Wiegand S."/>
            <person name="Jogler M."/>
            <person name="Boedeker C."/>
            <person name="Pinto D."/>
            <person name="Vollmers J."/>
            <person name="Rivas-Marin E."/>
            <person name="Kohn T."/>
            <person name="Peeters S.H."/>
            <person name="Heuer A."/>
            <person name="Rast P."/>
            <person name="Oberbeckmann S."/>
            <person name="Bunk B."/>
            <person name="Jeske O."/>
            <person name="Meyerdierks A."/>
            <person name="Storesund J.E."/>
            <person name="Kallscheuer N."/>
            <person name="Luecker S."/>
            <person name="Lage O.M."/>
            <person name="Pohl T."/>
            <person name="Merkel B.J."/>
            <person name="Hornburger P."/>
            <person name="Mueller R.-W."/>
            <person name="Bruemmer F."/>
            <person name="Labrenz M."/>
            <person name="Spormann A.M."/>
            <person name="Op den Camp H."/>
            <person name="Overmann J."/>
            <person name="Amann R."/>
            <person name="Jetten M.S.M."/>
            <person name="Mascher T."/>
            <person name="Medema M.H."/>
            <person name="Devos D.P."/>
            <person name="Kaster A.-K."/>
            <person name="Ovreas L."/>
            <person name="Rohde M."/>
            <person name="Galperin M.Y."/>
            <person name="Jogler C."/>
        </authorList>
    </citation>
    <scope>NUCLEOTIDE SEQUENCE [LARGE SCALE GENOMIC DNA]</scope>
    <source>
        <strain evidence="2 3">OJF2</strain>
    </source>
</reference>
<sequence length="166" mass="17716">MAESDAEVEVRALFASLLDAWNRRDARAFAAHFRPDGEAIGFDGTAMKGPDQIVASIEPIFAHHLTARYVPIVRSVQSLGDHVAILRAVAGMVPPGQTDIHPAVNAVQSLVATSEGGGWRIALFQNTPAAYHGRPDLVAGLTEELRRALRLQEEGAAGEESGRAAE</sequence>
<dbReference type="AlphaFoldDB" id="A0A5B9W1M9"/>
<dbReference type="InterPro" id="IPR027843">
    <property type="entry name" value="DUF4440"/>
</dbReference>
<organism evidence="2 3">
    <name type="scientific">Aquisphaera giovannonii</name>
    <dbReference type="NCBI Taxonomy" id="406548"/>
    <lineage>
        <taxon>Bacteria</taxon>
        <taxon>Pseudomonadati</taxon>
        <taxon>Planctomycetota</taxon>
        <taxon>Planctomycetia</taxon>
        <taxon>Isosphaerales</taxon>
        <taxon>Isosphaeraceae</taxon>
        <taxon>Aquisphaera</taxon>
    </lineage>
</organism>
<dbReference type="Pfam" id="PF14534">
    <property type="entry name" value="DUF4440"/>
    <property type="match status" value="1"/>
</dbReference>
<dbReference type="KEGG" id="agv:OJF2_26350"/>
<evidence type="ECO:0000313" key="2">
    <source>
        <dbReference type="EMBL" id="QEH34101.1"/>
    </source>
</evidence>
<feature type="domain" description="DUF4440" evidence="1">
    <location>
        <begin position="10"/>
        <end position="121"/>
    </location>
</feature>